<dbReference type="PROSITE" id="PS51257">
    <property type="entry name" value="PROKAR_LIPOPROTEIN"/>
    <property type="match status" value="1"/>
</dbReference>
<proteinExistence type="predicted"/>
<feature type="non-terminal residue" evidence="3">
    <location>
        <position position="216"/>
    </location>
</feature>
<reference evidence="3" key="1">
    <citation type="journal article" date="2021" name="PeerJ">
        <title>Extensive microbial diversity within the chicken gut microbiome revealed by metagenomics and culture.</title>
        <authorList>
            <person name="Gilroy R."/>
            <person name="Ravi A."/>
            <person name="Getino M."/>
            <person name="Pursley I."/>
            <person name="Horton D.L."/>
            <person name="Alikhan N.F."/>
            <person name="Baker D."/>
            <person name="Gharbi K."/>
            <person name="Hall N."/>
            <person name="Watson M."/>
            <person name="Adriaenssens E.M."/>
            <person name="Foster-Nyarko E."/>
            <person name="Jarju S."/>
            <person name="Secka A."/>
            <person name="Antonio M."/>
            <person name="Oren A."/>
            <person name="Chaudhuri R.R."/>
            <person name="La Ragione R."/>
            <person name="Hildebrand F."/>
            <person name="Pallen M.J."/>
        </authorList>
    </citation>
    <scope>NUCLEOTIDE SEQUENCE</scope>
    <source>
        <strain evidence="3">ChiGjej1B1-98</strain>
    </source>
</reference>
<evidence type="ECO:0000313" key="3">
    <source>
        <dbReference type="EMBL" id="HIY67253.1"/>
    </source>
</evidence>
<reference evidence="3" key="2">
    <citation type="submission" date="2021-04" db="EMBL/GenBank/DDBJ databases">
        <authorList>
            <person name="Gilroy R."/>
        </authorList>
    </citation>
    <scope>NUCLEOTIDE SEQUENCE</scope>
    <source>
        <strain evidence="3">ChiGjej1B1-98</strain>
    </source>
</reference>
<name>A0A9D1YWX6_9MICO</name>
<evidence type="ECO:0008006" key="5">
    <source>
        <dbReference type="Google" id="ProtNLM"/>
    </source>
</evidence>
<evidence type="ECO:0000256" key="2">
    <source>
        <dbReference type="SAM" id="SignalP"/>
    </source>
</evidence>
<dbReference type="AlphaFoldDB" id="A0A9D1YWX6"/>
<evidence type="ECO:0000256" key="1">
    <source>
        <dbReference type="SAM" id="MobiDB-lite"/>
    </source>
</evidence>
<sequence>MTSRRHSRRIGALVAGLALSALLVACTEPATPMQDEPSEAPTPETEEIVEESPRGLEETDFGNLTWSVRPGGNLPETVQVEFEDGYATDGIVEYEVGDIVHAELNDDALLDAAAQIVIIDGNAVEEQWYLWLATEGSPEQVTLPVARSAHCGTATHSVEALDGGGVEIHETRRHIGEVDLACSETGTDERVRTVIAVEARNEGEWWPVQVDPRGGF</sequence>
<dbReference type="Proteomes" id="UP000824005">
    <property type="component" value="Unassembled WGS sequence"/>
</dbReference>
<protein>
    <recommendedName>
        <fullName evidence="5">Lipoprotein</fullName>
    </recommendedName>
</protein>
<evidence type="ECO:0000313" key="4">
    <source>
        <dbReference type="Proteomes" id="UP000824005"/>
    </source>
</evidence>
<feature type="signal peptide" evidence="2">
    <location>
        <begin position="1"/>
        <end position="25"/>
    </location>
</feature>
<gene>
    <name evidence="3" type="ORF">H9830_13370</name>
</gene>
<keyword evidence="2" id="KW-0732">Signal</keyword>
<comment type="caution">
    <text evidence="3">The sequence shown here is derived from an EMBL/GenBank/DDBJ whole genome shotgun (WGS) entry which is preliminary data.</text>
</comment>
<feature type="region of interest" description="Disordered" evidence="1">
    <location>
        <begin position="31"/>
        <end position="56"/>
    </location>
</feature>
<feature type="chain" id="PRO_5039437754" description="Lipoprotein" evidence="2">
    <location>
        <begin position="26"/>
        <end position="216"/>
    </location>
</feature>
<organism evidence="3 4">
    <name type="scientific">Candidatus Agrococcus pullicola</name>
    <dbReference type="NCBI Taxonomy" id="2838429"/>
    <lineage>
        <taxon>Bacteria</taxon>
        <taxon>Bacillati</taxon>
        <taxon>Actinomycetota</taxon>
        <taxon>Actinomycetes</taxon>
        <taxon>Micrococcales</taxon>
        <taxon>Microbacteriaceae</taxon>
        <taxon>Agrococcus</taxon>
    </lineage>
</organism>
<dbReference type="EMBL" id="DXDC01000404">
    <property type="protein sequence ID" value="HIY67253.1"/>
    <property type="molecule type" value="Genomic_DNA"/>
</dbReference>
<accession>A0A9D1YWX6</accession>